<dbReference type="InterPro" id="IPR025721">
    <property type="entry name" value="Exosome_cplx_N_dom"/>
</dbReference>
<accession>A0AAN6T5C9</accession>
<dbReference type="Proteomes" id="UP001305647">
    <property type="component" value="Unassembled WGS sequence"/>
</dbReference>
<name>A0AAN6T5C9_9PEZI</name>
<evidence type="ECO:0000256" key="2">
    <source>
        <dbReference type="ARBA" id="ARBA00022490"/>
    </source>
</evidence>
<evidence type="ECO:0000313" key="7">
    <source>
        <dbReference type="Proteomes" id="UP001305647"/>
    </source>
</evidence>
<organism evidence="6 7">
    <name type="scientific">Parathielavia hyrcaniae</name>
    <dbReference type="NCBI Taxonomy" id="113614"/>
    <lineage>
        <taxon>Eukaryota</taxon>
        <taxon>Fungi</taxon>
        <taxon>Dikarya</taxon>
        <taxon>Ascomycota</taxon>
        <taxon>Pezizomycotina</taxon>
        <taxon>Sordariomycetes</taxon>
        <taxon>Sordariomycetidae</taxon>
        <taxon>Sordariales</taxon>
        <taxon>Chaetomiaceae</taxon>
        <taxon>Parathielavia</taxon>
    </lineage>
</organism>
<dbReference type="Pfam" id="PF14382">
    <property type="entry name" value="ECR1_N"/>
    <property type="match status" value="1"/>
</dbReference>
<dbReference type="SUPFAM" id="SSF110324">
    <property type="entry name" value="Ribosomal L27 protein-like"/>
    <property type="match status" value="1"/>
</dbReference>
<dbReference type="GO" id="GO:0005737">
    <property type="term" value="C:cytoplasm"/>
    <property type="evidence" value="ECO:0007669"/>
    <property type="project" value="TreeGrafter"/>
</dbReference>
<keyword evidence="7" id="KW-1185">Reference proteome</keyword>
<dbReference type="InterPro" id="IPR003029">
    <property type="entry name" value="S1_domain"/>
</dbReference>
<dbReference type="CDD" id="cd05791">
    <property type="entry name" value="S1_CSL4"/>
    <property type="match status" value="1"/>
</dbReference>
<dbReference type="GO" id="GO:0005730">
    <property type="term" value="C:nucleolus"/>
    <property type="evidence" value="ECO:0007669"/>
    <property type="project" value="UniProtKB-SubCell"/>
</dbReference>
<dbReference type="FunFam" id="2.40.50.140:FF:000198">
    <property type="entry name" value="Exosome complex component CSL4"/>
    <property type="match status" value="1"/>
</dbReference>
<dbReference type="PROSITE" id="PS50126">
    <property type="entry name" value="S1"/>
    <property type="match status" value="1"/>
</dbReference>
<evidence type="ECO:0000259" key="5">
    <source>
        <dbReference type="PROSITE" id="PS50126"/>
    </source>
</evidence>
<dbReference type="EMBL" id="MU863626">
    <property type="protein sequence ID" value="KAK4104684.1"/>
    <property type="molecule type" value="Genomic_DNA"/>
</dbReference>
<dbReference type="GO" id="GO:0006396">
    <property type="term" value="P:RNA processing"/>
    <property type="evidence" value="ECO:0007669"/>
    <property type="project" value="InterPro"/>
</dbReference>
<dbReference type="Gene3D" id="2.40.50.100">
    <property type="match status" value="1"/>
</dbReference>
<feature type="region of interest" description="Disordered" evidence="4">
    <location>
        <begin position="1"/>
        <end position="25"/>
    </location>
</feature>
<protein>
    <recommendedName>
        <fullName evidence="5">S1 motif domain-containing protein</fullName>
    </recommendedName>
</protein>
<dbReference type="InterPro" id="IPR019495">
    <property type="entry name" value="EXOSC1_C"/>
</dbReference>
<dbReference type="SMART" id="SM00316">
    <property type="entry name" value="S1"/>
    <property type="match status" value="1"/>
</dbReference>
<evidence type="ECO:0000313" key="6">
    <source>
        <dbReference type="EMBL" id="KAK4104684.1"/>
    </source>
</evidence>
<dbReference type="InterPro" id="IPR012340">
    <property type="entry name" value="NA-bd_OB-fold"/>
</dbReference>
<dbReference type="AlphaFoldDB" id="A0AAN6T5C9"/>
<dbReference type="PANTHER" id="PTHR12686:SF8">
    <property type="entry name" value="EXOSOME COMPLEX COMPONENT CSL4"/>
    <property type="match status" value="1"/>
</dbReference>
<dbReference type="Pfam" id="PF10447">
    <property type="entry name" value="EXOSC1"/>
    <property type="match status" value="2"/>
</dbReference>
<dbReference type="GO" id="GO:0000176">
    <property type="term" value="C:nuclear exosome (RNase complex)"/>
    <property type="evidence" value="ECO:0007669"/>
    <property type="project" value="TreeGrafter"/>
</dbReference>
<sequence length="219" mass="23689">MTTTTPPTLAIPGQLLGPASRYQPGPGTHLHESNLHASLVGQVHITQPARALGPAKRLTKITPAPAPAELPTLSVTPATQLASAPSREKKKREVLPEVGNVVLCRVIRITPRQAVVAILVCGDTVLEAEWQGLIRVQDVRATEKDRVKIYESFRPGDVVRAEVISLGDQTNYYLSTTRNELGVISAVSEAGNTMVPVSWKELMDPKSGLMELRKVAQPQ</sequence>
<comment type="caution">
    <text evidence="6">The sequence shown here is derived from an EMBL/GenBank/DDBJ whole genome shotgun (WGS) entry which is preliminary data.</text>
</comment>
<reference evidence="6" key="1">
    <citation type="journal article" date="2023" name="Mol. Phylogenet. Evol.">
        <title>Genome-scale phylogeny and comparative genomics of the fungal order Sordariales.</title>
        <authorList>
            <person name="Hensen N."/>
            <person name="Bonometti L."/>
            <person name="Westerberg I."/>
            <person name="Brannstrom I.O."/>
            <person name="Guillou S."/>
            <person name="Cros-Aarteil S."/>
            <person name="Calhoun S."/>
            <person name="Haridas S."/>
            <person name="Kuo A."/>
            <person name="Mondo S."/>
            <person name="Pangilinan J."/>
            <person name="Riley R."/>
            <person name="LaButti K."/>
            <person name="Andreopoulos B."/>
            <person name="Lipzen A."/>
            <person name="Chen C."/>
            <person name="Yan M."/>
            <person name="Daum C."/>
            <person name="Ng V."/>
            <person name="Clum A."/>
            <person name="Steindorff A."/>
            <person name="Ohm R.A."/>
            <person name="Martin F."/>
            <person name="Silar P."/>
            <person name="Natvig D.O."/>
            <person name="Lalanne C."/>
            <person name="Gautier V."/>
            <person name="Ament-Velasquez S.L."/>
            <person name="Kruys A."/>
            <person name="Hutchinson M.I."/>
            <person name="Powell A.J."/>
            <person name="Barry K."/>
            <person name="Miller A.N."/>
            <person name="Grigoriev I.V."/>
            <person name="Debuchy R."/>
            <person name="Gladieux P."/>
            <person name="Hiltunen Thoren M."/>
            <person name="Johannesson H."/>
        </authorList>
    </citation>
    <scope>NUCLEOTIDE SEQUENCE</scope>
    <source>
        <strain evidence="6">CBS 757.83</strain>
    </source>
</reference>
<proteinExistence type="predicted"/>
<reference evidence="6" key="2">
    <citation type="submission" date="2023-05" db="EMBL/GenBank/DDBJ databases">
        <authorList>
            <consortium name="Lawrence Berkeley National Laboratory"/>
            <person name="Steindorff A."/>
            <person name="Hensen N."/>
            <person name="Bonometti L."/>
            <person name="Westerberg I."/>
            <person name="Brannstrom I.O."/>
            <person name="Guillou S."/>
            <person name="Cros-Aarteil S."/>
            <person name="Calhoun S."/>
            <person name="Haridas S."/>
            <person name="Kuo A."/>
            <person name="Mondo S."/>
            <person name="Pangilinan J."/>
            <person name="Riley R."/>
            <person name="Labutti K."/>
            <person name="Andreopoulos B."/>
            <person name="Lipzen A."/>
            <person name="Chen C."/>
            <person name="Yanf M."/>
            <person name="Daum C."/>
            <person name="Ng V."/>
            <person name="Clum A."/>
            <person name="Ohm R."/>
            <person name="Martin F."/>
            <person name="Silar P."/>
            <person name="Natvig D."/>
            <person name="Lalanne C."/>
            <person name="Gautier V."/>
            <person name="Ament-Velasquez S.L."/>
            <person name="Kruys A."/>
            <person name="Hutchinson M.I."/>
            <person name="Powell A.J."/>
            <person name="Barry K."/>
            <person name="Miller A.N."/>
            <person name="Grigoriev I.V."/>
            <person name="Debuchy R."/>
            <person name="Gladieux P."/>
            <person name="Thoren M.H."/>
            <person name="Johannesson H."/>
        </authorList>
    </citation>
    <scope>NUCLEOTIDE SEQUENCE</scope>
    <source>
        <strain evidence="6">CBS 757.83</strain>
    </source>
</reference>
<dbReference type="PANTHER" id="PTHR12686">
    <property type="entry name" value="3'-5' EXORIBONUCLEASE CSL4-RELATED"/>
    <property type="match status" value="1"/>
</dbReference>
<keyword evidence="2" id="KW-0963">Cytoplasm</keyword>
<feature type="domain" description="S1 motif" evidence="5">
    <location>
        <begin position="99"/>
        <end position="178"/>
    </location>
</feature>
<dbReference type="SUPFAM" id="SSF50249">
    <property type="entry name" value="Nucleic acid-binding proteins"/>
    <property type="match status" value="1"/>
</dbReference>
<gene>
    <name evidence="6" type="ORF">N658DRAFT_417961</name>
</gene>
<dbReference type="InterPro" id="IPR039771">
    <property type="entry name" value="Csl4"/>
</dbReference>
<comment type="subcellular location">
    <subcellularLocation>
        <location evidence="1">Nucleus</location>
        <location evidence="1">Nucleolus</location>
    </subcellularLocation>
</comment>
<evidence type="ECO:0000256" key="3">
    <source>
        <dbReference type="ARBA" id="ARBA00022835"/>
    </source>
</evidence>
<evidence type="ECO:0000256" key="1">
    <source>
        <dbReference type="ARBA" id="ARBA00004604"/>
    </source>
</evidence>
<dbReference type="Gene3D" id="2.40.50.140">
    <property type="entry name" value="Nucleic acid-binding proteins"/>
    <property type="match status" value="1"/>
</dbReference>
<evidence type="ECO:0000256" key="4">
    <source>
        <dbReference type="SAM" id="MobiDB-lite"/>
    </source>
</evidence>
<dbReference type="GO" id="GO:0003723">
    <property type="term" value="F:RNA binding"/>
    <property type="evidence" value="ECO:0007669"/>
    <property type="project" value="InterPro"/>
</dbReference>
<keyword evidence="3" id="KW-0271">Exosome</keyword>